<feature type="transmembrane region" description="Helical" evidence="7">
    <location>
        <begin position="316"/>
        <end position="335"/>
    </location>
</feature>
<feature type="transmembrane region" description="Helical" evidence="7">
    <location>
        <begin position="341"/>
        <end position="358"/>
    </location>
</feature>
<evidence type="ECO:0000313" key="9">
    <source>
        <dbReference type="EMBL" id="PJE95498.1"/>
    </source>
</evidence>
<keyword evidence="6 7" id="KW-0472">Membrane</keyword>
<feature type="transmembrane region" description="Helical" evidence="7">
    <location>
        <begin position="229"/>
        <end position="251"/>
    </location>
</feature>
<evidence type="ECO:0000313" key="10">
    <source>
        <dbReference type="Proteomes" id="UP000230407"/>
    </source>
</evidence>
<dbReference type="Gene3D" id="3.10.20.90">
    <property type="entry name" value="Phosphatidylinositol 3-kinase Catalytic Subunit, Chain A, domain 1"/>
    <property type="match status" value="1"/>
</dbReference>
<evidence type="ECO:0000256" key="5">
    <source>
        <dbReference type="ARBA" id="ARBA00022989"/>
    </source>
</evidence>
<keyword evidence="5 7" id="KW-1133">Transmembrane helix</keyword>
<reference evidence="9 10" key="1">
    <citation type="submission" date="2017-11" db="EMBL/GenBank/DDBJ databases">
        <title>Streptomyces carmine sp. nov., a novel actinomycete isolated from Sophora alopecuroides in Xinjiang, China.</title>
        <authorList>
            <person name="Wang Y."/>
            <person name="Luo X."/>
            <person name="Wan C."/>
            <person name="Zhang L."/>
        </authorList>
    </citation>
    <scope>NUCLEOTIDE SEQUENCE [LARGE SCALE GENOMIC DNA]</scope>
    <source>
        <strain evidence="9 10">TRM SA0054</strain>
    </source>
</reference>
<feature type="transmembrane region" description="Helical" evidence="7">
    <location>
        <begin position="257"/>
        <end position="277"/>
    </location>
</feature>
<gene>
    <name evidence="9" type="primary">eccD</name>
    <name evidence="9" type="ORF">CUT44_23140</name>
</gene>
<dbReference type="InterPro" id="IPR044049">
    <property type="entry name" value="EccD_transm"/>
</dbReference>
<dbReference type="GO" id="GO:0005886">
    <property type="term" value="C:plasma membrane"/>
    <property type="evidence" value="ECO:0007669"/>
    <property type="project" value="UniProtKB-SubCell"/>
</dbReference>
<keyword evidence="10" id="KW-1185">Reference proteome</keyword>
<dbReference type="PIRSF" id="PIRSF017804">
    <property type="entry name" value="Secretion_EccD1"/>
    <property type="match status" value="1"/>
</dbReference>
<feature type="transmembrane region" description="Helical" evidence="7">
    <location>
        <begin position="146"/>
        <end position="164"/>
    </location>
</feature>
<keyword evidence="3" id="KW-1003">Cell membrane</keyword>
<proteinExistence type="inferred from homology"/>
<dbReference type="EMBL" id="PGGW01000065">
    <property type="protein sequence ID" value="PJE95498.1"/>
    <property type="molecule type" value="Genomic_DNA"/>
</dbReference>
<feature type="transmembrane region" description="Helical" evidence="7">
    <location>
        <begin position="176"/>
        <end position="195"/>
    </location>
</feature>
<comment type="caution">
    <text evidence="9">The sequence shown here is derived from an EMBL/GenBank/DDBJ whole genome shotgun (WGS) entry which is preliminary data.</text>
</comment>
<evidence type="ECO:0000256" key="3">
    <source>
        <dbReference type="ARBA" id="ARBA00022475"/>
    </source>
</evidence>
<feature type="transmembrane region" description="Helical" evidence="7">
    <location>
        <begin position="201"/>
        <end position="222"/>
    </location>
</feature>
<dbReference type="Pfam" id="PF19053">
    <property type="entry name" value="EccD"/>
    <property type="match status" value="1"/>
</dbReference>
<name>A0A2M8LU62_9ACTN</name>
<feature type="transmembrane region" description="Helical" evidence="7">
    <location>
        <begin position="395"/>
        <end position="415"/>
    </location>
</feature>
<evidence type="ECO:0000256" key="6">
    <source>
        <dbReference type="ARBA" id="ARBA00023136"/>
    </source>
</evidence>
<dbReference type="NCBIfam" id="TIGR03920">
    <property type="entry name" value="T7SS_EccD"/>
    <property type="match status" value="1"/>
</dbReference>
<dbReference type="Pfam" id="PF08817">
    <property type="entry name" value="YukD"/>
    <property type="match status" value="1"/>
</dbReference>
<accession>A0A2M8LU62</accession>
<feature type="transmembrane region" description="Helical" evidence="7">
    <location>
        <begin position="123"/>
        <end position="140"/>
    </location>
</feature>
<feature type="transmembrane region" description="Helical" evidence="7">
    <location>
        <begin position="370"/>
        <end position="389"/>
    </location>
</feature>
<dbReference type="Proteomes" id="UP000230407">
    <property type="component" value="Unassembled WGS sequence"/>
</dbReference>
<dbReference type="RefSeq" id="WP_100203860.1">
    <property type="nucleotide sequence ID" value="NZ_PGGW01000065.1"/>
</dbReference>
<evidence type="ECO:0000256" key="1">
    <source>
        <dbReference type="ARBA" id="ARBA00004651"/>
    </source>
</evidence>
<keyword evidence="4 7" id="KW-0812">Transmembrane</keyword>
<comment type="subcellular location">
    <subcellularLocation>
        <location evidence="1">Cell membrane</location>
        <topology evidence="1">Multi-pass membrane protein</topology>
    </subcellularLocation>
</comment>
<organism evidence="9 10">
    <name type="scientific">Streptomyces carminius</name>
    <dbReference type="NCBI Taxonomy" id="2665496"/>
    <lineage>
        <taxon>Bacteria</taxon>
        <taxon>Bacillati</taxon>
        <taxon>Actinomycetota</taxon>
        <taxon>Actinomycetes</taxon>
        <taxon>Kitasatosporales</taxon>
        <taxon>Streptomycetaceae</taxon>
        <taxon>Streptomyces</taxon>
    </lineage>
</organism>
<dbReference type="InterPro" id="IPR006707">
    <property type="entry name" value="T7SS_EccD"/>
</dbReference>
<comment type="similarity">
    <text evidence="2">Belongs to the EccD/Snm4 family.</text>
</comment>
<evidence type="ECO:0000256" key="4">
    <source>
        <dbReference type="ARBA" id="ARBA00022692"/>
    </source>
</evidence>
<protein>
    <submittedName>
        <fullName evidence="9">Type VII secretion integral membrane protein EccD</fullName>
    </submittedName>
</protein>
<evidence type="ECO:0000256" key="7">
    <source>
        <dbReference type="SAM" id="Phobius"/>
    </source>
</evidence>
<sequence>MTDTRTAALCRLTVRAPARTIDLAVPADVPVADLLPTVIGYGGEELEESGLEHGGWVLQRLGGPPLDPESTLDSLNLRDGEVLHLRPREEALPEVHLDDLVDGISTTMRGRPHGWSPLASRRLLHGLVGATLALGLVLLAQNGADAWIRALAAAVFGLLLIAGAGSASRAVGDTGAAAVLGMAAVPYFALAGWLLPGDAPALGNVPLAASAAAAGAAVLALAAVGTYPALFLGVVAVAVAGAIGAGLLLTGLTSERAASVVAVVVVLFGGFVPSLSFRLAGMRMPPLPTNVQQLQEGIDPYPTDEVETRSILADGWMTAFYGAIALVCLPCLIALTADPEWAEICVTVALSLLLLLHSRGLGNVWQRLSLTAAGAWGAALLVYAGAQRLDGGDRLAVAVALLGLTATLAIASWTVPGRRLVPYWGRAAELLHSAAAISMLPLMLWSVGVYGLLRGLNG</sequence>
<feature type="domain" description="EccD-like transmembrane" evidence="8">
    <location>
        <begin position="120"/>
        <end position="456"/>
    </location>
</feature>
<feature type="transmembrane region" description="Helical" evidence="7">
    <location>
        <begin position="427"/>
        <end position="453"/>
    </location>
</feature>
<dbReference type="AlphaFoldDB" id="A0A2M8LU62"/>
<evidence type="ECO:0000256" key="2">
    <source>
        <dbReference type="ARBA" id="ARBA00006162"/>
    </source>
</evidence>
<dbReference type="InterPro" id="IPR024962">
    <property type="entry name" value="YukD-like"/>
</dbReference>
<evidence type="ECO:0000259" key="8">
    <source>
        <dbReference type="Pfam" id="PF19053"/>
    </source>
</evidence>